<dbReference type="EMBL" id="CP041730">
    <property type="protein sequence ID" value="QDQ24923.1"/>
    <property type="molecule type" value="Genomic_DNA"/>
</dbReference>
<evidence type="ECO:0000313" key="1">
    <source>
        <dbReference type="EMBL" id="QDQ24923.1"/>
    </source>
</evidence>
<keyword evidence="2" id="KW-1185">Reference proteome</keyword>
<sequence>MMKRVHFPIRSDDSSGLIVYPDQIRFFANADLAAMPGHIIADYSGSLDLPLYGLAKPAVRPLLVITQVTSDQPIQTTVALDRHEVICPQGATLSFTAELRSEDGAVLPLSDSFRLPIRQQGGRDGLLLATMVDGIVKVSAPFTVPGDDGTWMVNEAAINAGLPEAANMRFAGITVSVFRT</sequence>
<dbReference type="RefSeq" id="WP_143855848.1">
    <property type="nucleotide sequence ID" value="NZ_CP041730.1"/>
</dbReference>
<dbReference type="Proteomes" id="UP000317550">
    <property type="component" value="Chromosome"/>
</dbReference>
<gene>
    <name evidence="1" type="ORF">FNU76_00380</name>
</gene>
<dbReference type="KEGG" id="cari:FNU76_00380"/>
<evidence type="ECO:0000313" key="2">
    <source>
        <dbReference type="Proteomes" id="UP000317550"/>
    </source>
</evidence>
<proteinExistence type="predicted"/>
<name>A0A516S9U4_9NEIS</name>
<protein>
    <submittedName>
        <fullName evidence="1">Uncharacterized protein</fullName>
    </submittedName>
</protein>
<organism evidence="1 2">
    <name type="scientific">Chitinimonas arctica</name>
    <dbReference type="NCBI Taxonomy" id="2594795"/>
    <lineage>
        <taxon>Bacteria</taxon>
        <taxon>Pseudomonadati</taxon>
        <taxon>Pseudomonadota</taxon>
        <taxon>Betaproteobacteria</taxon>
        <taxon>Neisseriales</taxon>
        <taxon>Chitinibacteraceae</taxon>
        <taxon>Chitinimonas</taxon>
    </lineage>
</organism>
<reference evidence="2" key="1">
    <citation type="submission" date="2019-07" db="EMBL/GenBank/DDBJ databases">
        <title>Chitinimonas sp. nov., isolated from Ny-Alesund, arctica soil.</title>
        <authorList>
            <person name="Xu Q."/>
            <person name="Peng F."/>
        </authorList>
    </citation>
    <scope>NUCLEOTIDE SEQUENCE [LARGE SCALE GENOMIC DNA]</scope>
    <source>
        <strain evidence="2">R3-44</strain>
    </source>
</reference>
<dbReference type="AlphaFoldDB" id="A0A516S9U4"/>
<accession>A0A516S9U4</accession>